<dbReference type="PANTHER" id="PTHR24421:SF37">
    <property type="entry name" value="SENSOR HISTIDINE KINASE NARS"/>
    <property type="match status" value="1"/>
</dbReference>
<dbReference type="InterPro" id="IPR050482">
    <property type="entry name" value="Sensor_HK_TwoCompSys"/>
</dbReference>
<feature type="domain" description="Histidine kinase/HSP90-like ATPase" evidence="10">
    <location>
        <begin position="287"/>
        <end position="385"/>
    </location>
</feature>
<evidence type="ECO:0000313" key="12">
    <source>
        <dbReference type="Proteomes" id="UP000256913"/>
    </source>
</evidence>
<dbReference type="InterPro" id="IPR011712">
    <property type="entry name" value="Sig_transdc_His_kin_sub3_dim/P"/>
</dbReference>
<evidence type="ECO:0000256" key="3">
    <source>
        <dbReference type="ARBA" id="ARBA00022679"/>
    </source>
</evidence>
<reference evidence="11 12" key="1">
    <citation type="submission" date="2018-08" db="EMBL/GenBank/DDBJ databases">
        <title>Sequencing the genomes of 1000 actinobacteria strains.</title>
        <authorList>
            <person name="Klenk H.-P."/>
        </authorList>
    </citation>
    <scope>NUCLEOTIDE SEQUENCE [LARGE SCALE GENOMIC DNA]</scope>
    <source>
        <strain evidence="11 12">DSM 44099</strain>
    </source>
</reference>
<dbReference type="Gene3D" id="1.20.5.1930">
    <property type="match status" value="1"/>
</dbReference>
<keyword evidence="7" id="KW-0902">Two-component regulatory system</keyword>
<dbReference type="InterPro" id="IPR036890">
    <property type="entry name" value="HATPase_C_sf"/>
</dbReference>
<dbReference type="SMART" id="SM00387">
    <property type="entry name" value="HATPase_c"/>
    <property type="match status" value="1"/>
</dbReference>
<feature type="transmembrane region" description="Helical" evidence="9">
    <location>
        <begin position="39"/>
        <end position="58"/>
    </location>
</feature>
<keyword evidence="4 9" id="KW-0812">Transmembrane</keyword>
<comment type="subcellular location">
    <subcellularLocation>
        <location evidence="1">Cell membrane</location>
        <topology evidence="1">Multi-pass membrane protein</topology>
    </subcellularLocation>
</comment>
<evidence type="ECO:0000256" key="8">
    <source>
        <dbReference type="ARBA" id="ARBA00023136"/>
    </source>
</evidence>
<keyword evidence="8 9" id="KW-0472">Membrane</keyword>
<evidence type="ECO:0000256" key="9">
    <source>
        <dbReference type="SAM" id="Phobius"/>
    </source>
</evidence>
<dbReference type="Proteomes" id="UP000256913">
    <property type="component" value="Unassembled WGS sequence"/>
</dbReference>
<protein>
    <submittedName>
        <fullName evidence="11">Signal transduction histidine kinase</fullName>
    </submittedName>
</protein>
<dbReference type="RefSeq" id="WP_116066528.1">
    <property type="nucleotide sequence ID" value="NZ_BONB01000001.1"/>
</dbReference>
<evidence type="ECO:0000256" key="1">
    <source>
        <dbReference type="ARBA" id="ARBA00004651"/>
    </source>
</evidence>
<gene>
    <name evidence="11" type="ORF">DFJ67_0710</name>
</gene>
<organism evidence="11 12">
    <name type="scientific">Asanoa ferruginea</name>
    <dbReference type="NCBI Taxonomy" id="53367"/>
    <lineage>
        <taxon>Bacteria</taxon>
        <taxon>Bacillati</taxon>
        <taxon>Actinomycetota</taxon>
        <taxon>Actinomycetes</taxon>
        <taxon>Micromonosporales</taxon>
        <taxon>Micromonosporaceae</taxon>
        <taxon>Asanoa</taxon>
    </lineage>
</organism>
<dbReference type="Pfam" id="PF07730">
    <property type="entry name" value="HisKA_3"/>
    <property type="match status" value="1"/>
</dbReference>
<feature type="transmembrane region" description="Helical" evidence="9">
    <location>
        <begin position="91"/>
        <end position="110"/>
    </location>
</feature>
<evidence type="ECO:0000256" key="4">
    <source>
        <dbReference type="ARBA" id="ARBA00022692"/>
    </source>
</evidence>
<accession>A0A3D9ZBY6</accession>
<keyword evidence="5 11" id="KW-0418">Kinase</keyword>
<dbReference type="PANTHER" id="PTHR24421">
    <property type="entry name" value="NITRATE/NITRITE SENSOR PROTEIN NARX-RELATED"/>
    <property type="match status" value="1"/>
</dbReference>
<dbReference type="Gene3D" id="3.30.565.10">
    <property type="entry name" value="Histidine kinase-like ATPase, C-terminal domain"/>
    <property type="match status" value="1"/>
</dbReference>
<proteinExistence type="predicted"/>
<dbReference type="AlphaFoldDB" id="A0A3D9ZBY6"/>
<keyword evidence="3" id="KW-0808">Transferase</keyword>
<evidence type="ECO:0000256" key="5">
    <source>
        <dbReference type="ARBA" id="ARBA00022777"/>
    </source>
</evidence>
<evidence type="ECO:0000259" key="10">
    <source>
        <dbReference type="SMART" id="SM00387"/>
    </source>
</evidence>
<dbReference type="GO" id="GO:0005886">
    <property type="term" value="C:plasma membrane"/>
    <property type="evidence" value="ECO:0007669"/>
    <property type="project" value="UniProtKB-SubCell"/>
</dbReference>
<feature type="transmembrane region" description="Helical" evidence="9">
    <location>
        <begin position="115"/>
        <end position="134"/>
    </location>
</feature>
<dbReference type="InterPro" id="IPR003594">
    <property type="entry name" value="HATPase_dom"/>
</dbReference>
<dbReference type="EMBL" id="QUMQ01000001">
    <property type="protein sequence ID" value="REF94767.1"/>
    <property type="molecule type" value="Genomic_DNA"/>
</dbReference>
<dbReference type="OrthoDB" id="144293at2"/>
<evidence type="ECO:0000256" key="6">
    <source>
        <dbReference type="ARBA" id="ARBA00022989"/>
    </source>
</evidence>
<dbReference type="GO" id="GO:0046983">
    <property type="term" value="F:protein dimerization activity"/>
    <property type="evidence" value="ECO:0007669"/>
    <property type="project" value="InterPro"/>
</dbReference>
<evidence type="ECO:0000313" key="11">
    <source>
        <dbReference type="EMBL" id="REF94767.1"/>
    </source>
</evidence>
<evidence type="ECO:0000256" key="2">
    <source>
        <dbReference type="ARBA" id="ARBA00022475"/>
    </source>
</evidence>
<dbReference type="GO" id="GO:0000155">
    <property type="term" value="F:phosphorelay sensor kinase activity"/>
    <property type="evidence" value="ECO:0007669"/>
    <property type="project" value="InterPro"/>
</dbReference>
<dbReference type="SUPFAM" id="SSF55874">
    <property type="entry name" value="ATPase domain of HSP90 chaperone/DNA topoisomerase II/histidine kinase"/>
    <property type="match status" value="1"/>
</dbReference>
<keyword evidence="12" id="KW-1185">Reference proteome</keyword>
<feature type="transmembrane region" description="Helical" evidence="9">
    <location>
        <begin position="140"/>
        <end position="165"/>
    </location>
</feature>
<dbReference type="CDD" id="cd16917">
    <property type="entry name" value="HATPase_UhpB-NarQ-NarX-like"/>
    <property type="match status" value="1"/>
</dbReference>
<sequence>MAVGREVAAAALARAVLIGRAVATTIAAAAGLLLVHNRLPVIAVIALVVVATAAQLAALGRWPGLVTHPIIAIAVDSALVLAVLAVSHGSVAYFCYAAGAGAVAGVLLGLRALPVWVIHAALGFTVIAALLRRTEPPVDIVAFVVAFPVAGALAGVGASMATTVLTHQLELSTHLVASAQRSAVASERARLARELHDSVTKTLRGVSLAALALPSLLRRQPALAEHLAGTVVAGATAATQQARELLEGMRFDVGDLAASIDELCQAWSASTGIPVRVAAAAVDPPDAVSYELTRILREALTNVARHGRARRVAVQLRRQPHGLLLEISDDGVGFAVPADLSGLQSAGHFGIVGMTERARTAGGVLRMASAPGAGTRITVEVPLDPQTRVRGHHRRSVGAG</sequence>
<keyword evidence="6 9" id="KW-1133">Transmembrane helix</keyword>
<dbReference type="Pfam" id="PF02518">
    <property type="entry name" value="HATPase_c"/>
    <property type="match status" value="1"/>
</dbReference>
<name>A0A3D9ZBY6_9ACTN</name>
<comment type="caution">
    <text evidence="11">The sequence shown here is derived from an EMBL/GenBank/DDBJ whole genome shotgun (WGS) entry which is preliminary data.</text>
</comment>
<feature type="transmembrane region" description="Helical" evidence="9">
    <location>
        <begin position="65"/>
        <end position="85"/>
    </location>
</feature>
<keyword evidence="2" id="KW-1003">Cell membrane</keyword>
<evidence type="ECO:0000256" key="7">
    <source>
        <dbReference type="ARBA" id="ARBA00023012"/>
    </source>
</evidence>